<accession>A0ABR9ALY7</accession>
<sequence length="370" mass="42788">MIQWRYVLFFGLTLASCQKSKRATFSRKVEITHVKIPITHMQLNAYPISHAFEEQGTPKLVGYNKPAHALDFFDLEAEKAGEVVPLEKQGPNGIGDIKSIYYHNQDSIFLYEQGKLQIVNLQGRLTQSVDLFELVDVKQYGMPVCNLFFKLNYQAENHALLFTLINRKNPIEGSLVVALDIKNRQVAYLPISHTQVFKDRKGQVGYMRNIGFYGYWQGKILYNFQYASSLFLYDPNGPEPLIQSSGVETAEGETVAMLEDKAPGEAYDQHMLQSTWYFTAIPDPWRNLVYRLEWGAPNPKYAHPNNMEKSMTFSVYDEQLQYLYSYPLPDHTYELNNWFVNKNGLYLNASHPKNTAYSEDFLEFDVLKFE</sequence>
<dbReference type="Proteomes" id="UP000647133">
    <property type="component" value="Unassembled WGS sequence"/>
</dbReference>
<dbReference type="Pfam" id="PF13970">
    <property type="entry name" value="DUF4221"/>
    <property type="match status" value="1"/>
</dbReference>
<dbReference type="InterPro" id="IPR025316">
    <property type="entry name" value="DUF4221"/>
</dbReference>
<dbReference type="PROSITE" id="PS51257">
    <property type="entry name" value="PROKAR_LIPOPROTEIN"/>
    <property type="match status" value="1"/>
</dbReference>
<name>A0ABR9ALY7_9BACT</name>
<dbReference type="RefSeq" id="WP_192010707.1">
    <property type="nucleotide sequence ID" value="NZ_JACYTQ010000004.1"/>
</dbReference>
<gene>
    <name evidence="1" type="ORF">IFO69_13785</name>
</gene>
<reference evidence="1 2" key="1">
    <citation type="submission" date="2020-09" db="EMBL/GenBank/DDBJ databases">
        <title>Echinicola sp. CAU 1574 isolated from sand of Sido Beach.</title>
        <authorList>
            <person name="Kim W."/>
        </authorList>
    </citation>
    <scope>NUCLEOTIDE SEQUENCE [LARGE SCALE GENOMIC DNA]</scope>
    <source>
        <strain evidence="1 2">CAU 1574</strain>
    </source>
</reference>
<proteinExistence type="predicted"/>
<protein>
    <submittedName>
        <fullName evidence="1">DUF4221 family protein</fullName>
    </submittedName>
</protein>
<organism evidence="1 2">
    <name type="scientific">Echinicola arenosa</name>
    <dbReference type="NCBI Taxonomy" id="2774144"/>
    <lineage>
        <taxon>Bacteria</taxon>
        <taxon>Pseudomonadati</taxon>
        <taxon>Bacteroidota</taxon>
        <taxon>Cytophagia</taxon>
        <taxon>Cytophagales</taxon>
        <taxon>Cyclobacteriaceae</taxon>
        <taxon>Echinicola</taxon>
    </lineage>
</organism>
<keyword evidence="2" id="KW-1185">Reference proteome</keyword>
<evidence type="ECO:0000313" key="1">
    <source>
        <dbReference type="EMBL" id="MBD8489824.1"/>
    </source>
</evidence>
<evidence type="ECO:0000313" key="2">
    <source>
        <dbReference type="Proteomes" id="UP000647133"/>
    </source>
</evidence>
<dbReference type="EMBL" id="JACYTQ010000004">
    <property type="protein sequence ID" value="MBD8489824.1"/>
    <property type="molecule type" value="Genomic_DNA"/>
</dbReference>
<comment type="caution">
    <text evidence="1">The sequence shown here is derived from an EMBL/GenBank/DDBJ whole genome shotgun (WGS) entry which is preliminary data.</text>
</comment>